<reference evidence="6" key="1">
    <citation type="journal article" date="2019" name="Int. J. Syst. Evol. Microbiol.">
        <title>The Global Catalogue of Microorganisms (GCM) 10K type strain sequencing project: providing services to taxonomists for standard genome sequencing and annotation.</title>
        <authorList>
            <consortium name="The Broad Institute Genomics Platform"/>
            <consortium name="The Broad Institute Genome Sequencing Center for Infectious Disease"/>
            <person name="Wu L."/>
            <person name="Ma J."/>
        </authorList>
    </citation>
    <scope>NUCLEOTIDE SEQUENCE [LARGE SCALE GENOMIC DNA]</scope>
    <source>
        <strain evidence="6">CGMCC 4.1437</strain>
    </source>
</reference>
<proteinExistence type="inferred from homology"/>
<organism evidence="5 6">
    <name type="scientific">Kitasatospora misakiensis</name>
    <dbReference type="NCBI Taxonomy" id="67330"/>
    <lineage>
        <taxon>Bacteria</taxon>
        <taxon>Bacillati</taxon>
        <taxon>Actinomycetota</taxon>
        <taxon>Actinomycetes</taxon>
        <taxon>Kitasatosporales</taxon>
        <taxon>Streptomycetaceae</taxon>
        <taxon>Kitasatospora</taxon>
    </lineage>
</organism>
<comment type="caution">
    <text evidence="5">The sequence shown here is derived from an EMBL/GenBank/DDBJ whole genome shotgun (WGS) entry which is preliminary data.</text>
</comment>
<evidence type="ECO:0000256" key="2">
    <source>
        <dbReference type="ARBA" id="ARBA00022801"/>
    </source>
</evidence>
<dbReference type="InterPro" id="IPR001031">
    <property type="entry name" value="Thioesterase"/>
</dbReference>
<dbReference type="RefSeq" id="WP_380228010.1">
    <property type="nucleotide sequence ID" value="NZ_JBHSOF010000038.1"/>
</dbReference>
<evidence type="ECO:0000256" key="1">
    <source>
        <dbReference type="ARBA" id="ARBA00007169"/>
    </source>
</evidence>
<feature type="region of interest" description="Disordered" evidence="3">
    <location>
        <begin position="273"/>
        <end position="294"/>
    </location>
</feature>
<dbReference type="SMART" id="SM00824">
    <property type="entry name" value="PKS_TE"/>
    <property type="match status" value="1"/>
</dbReference>
<protein>
    <submittedName>
        <fullName evidence="5">Alpha/beta fold hydrolase</fullName>
    </submittedName>
</protein>
<dbReference type="PANTHER" id="PTHR11487:SF0">
    <property type="entry name" value="S-ACYL FATTY ACID SYNTHASE THIOESTERASE, MEDIUM CHAIN"/>
    <property type="match status" value="1"/>
</dbReference>
<dbReference type="Proteomes" id="UP001595975">
    <property type="component" value="Unassembled WGS sequence"/>
</dbReference>
<dbReference type="InterPro" id="IPR020802">
    <property type="entry name" value="TesA-like"/>
</dbReference>
<accession>A0ABW0XB93</accession>
<evidence type="ECO:0000259" key="4">
    <source>
        <dbReference type="SMART" id="SM00824"/>
    </source>
</evidence>
<comment type="similarity">
    <text evidence="1">Belongs to the thioesterase family.</text>
</comment>
<evidence type="ECO:0000313" key="6">
    <source>
        <dbReference type="Proteomes" id="UP001595975"/>
    </source>
</evidence>
<evidence type="ECO:0000313" key="5">
    <source>
        <dbReference type="EMBL" id="MFC5666304.1"/>
    </source>
</evidence>
<dbReference type="Pfam" id="PF00975">
    <property type="entry name" value="Thioesterase"/>
    <property type="match status" value="1"/>
</dbReference>
<dbReference type="EMBL" id="JBHSOF010000038">
    <property type="protein sequence ID" value="MFC5666304.1"/>
    <property type="molecule type" value="Genomic_DNA"/>
</dbReference>
<evidence type="ECO:0000256" key="3">
    <source>
        <dbReference type="SAM" id="MobiDB-lite"/>
    </source>
</evidence>
<name>A0ABW0XB93_9ACTN</name>
<dbReference type="PANTHER" id="PTHR11487">
    <property type="entry name" value="THIOESTERASE"/>
    <property type="match status" value="1"/>
</dbReference>
<dbReference type="GO" id="GO:0016787">
    <property type="term" value="F:hydrolase activity"/>
    <property type="evidence" value="ECO:0007669"/>
    <property type="project" value="UniProtKB-KW"/>
</dbReference>
<dbReference type="InterPro" id="IPR029058">
    <property type="entry name" value="AB_hydrolase_fold"/>
</dbReference>
<dbReference type="Gene3D" id="3.40.50.1820">
    <property type="entry name" value="alpha/beta hydrolase"/>
    <property type="match status" value="1"/>
</dbReference>
<gene>
    <name evidence="5" type="ORF">ACFP3U_25445</name>
</gene>
<keyword evidence="2 5" id="KW-0378">Hydrolase</keyword>
<dbReference type="InterPro" id="IPR012223">
    <property type="entry name" value="TEII"/>
</dbReference>
<dbReference type="SUPFAM" id="SSF53474">
    <property type="entry name" value="alpha/beta-Hydrolases"/>
    <property type="match status" value="1"/>
</dbReference>
<feature type="domain" description="Thioesterase TesA-like" evidence="4">
    <location>
        <begin position="13"/>
        <end position="268"/>
    </location>
</feature>
<keyword evidence="6" id="KW-1185">Reference proteome</keyword>
<sequence>MRLSAGGDARPLFCVHPSGGSASWYTALARALPSHRPVMAFELPGAHSTGEPCDTIEALAEEYLTHLLRAQPAGPYALMSWSYGGLIAFEMARRLTAAGHRVDPLILIEPTLPRDPVSAEGHRTAAELYGTAADLVEKAAAAPENSSERARLEAAAADFFDSLEWGPGRSALATALPLRACGLLHQAYQDFDPGVFGGDIQLVLSRAGLAASSERPATVLHDSARRYLDGWRHLVAGDLRVHESGGDHMSMVAPSNAADLAALCERLCAQNDPQRQDGETRETGAGVITSRRQH</sequence>